<organism evidence="4">
    <name type="scientific">viral metagenome</name>
    <dbReference type="NCBI Taxonomy" id="1070528"/>
    <lineage>
        <taxon>unclassified sequences</taxon>
        <taxon>metagenomes</taxon>
        <taxon>organismal metagenomes</taxon>
    </lineage>
</organism>
<sequence>MGNSLEGNCVTENCVIYCRVSCSREMSLRDQESVSFRYAMKKGYEVIKVFKETKSGKDITKLTEFGDTLTFIRNNSIKHLIVYEISRLGRNTDLYDIIVKLMEHCTIHSVFDELVCNNDSNIIVHQKLFSLVLNSYTFSLNLSKRMKMMVNEKRKRGEYLGRITPYGFKIAVIEKRKYLIKDKKEPLRHINKKNTGICKKRLTLTRKNLKLYKKMSKNGEAKEKEANETLGIEKMSIID</sequence>
<dbReference type="AlphaFoldDB" id="A0A6C0JSL2"/>
<dbReference type="PANTHER" id="PTHR30461:SF2">
    <property type="entry name" value="SERINE RECOMBINASE PINE-RELATED"/>
    <property type="match status" value="1"/>
</dbReference>
<proteinExistence type="predicted"/>
<dbReference type="GO" id="GO:0003677">
    <property type="term" value="F:DNA binding"/>
    <property type="evidence" value="ECO:0007669"/>
    <property type="project" value="UniProtKB-KW"/>
</dbReference>
<dbReference type="Gene3D" id="3.40.50.1390">
    <property type="entry name" value="Resolvase, N-terminal catalytic domain"/>
    <property type="match status" value="1"/>
</dbReference>
<dbReference type="SUPFAM" id="SSF53041">
    <property type="entry name" value="Resolvase-like"/>
    <property type="match status" value="1"/>
</dbReference>
<dbReference type="Pfam" id="PF00239">
    <property type="entry name" value="Resolvase"/>
    <property type="match status" value="1"/>
</dbReference>
<evidence type="ECO:0000259" key="3">
    <source>
        <dbReference type="SMART" id="SM00857"/>
    </source>
</evidence>
<accession>A0A6C0JSL2</accession>
<keyword evidence="2" id="KW-0233">DNA recombination</keyword>
<feature type="domain" description="Resolvase/invertase-type recombinase catalytic" evidence="3">
    <location>
        <begin position="14"/>
        <end position="159"/>
    </location>
</feature>
<reference evidence="4" key="1">
    <citation type="journal article" date="2020" name="Nature">
        <title>Giant virus diversity and host interactions through global metagenomics.</title>
        <authorList>
            <person name="Schulz F."/>
            <person name="Roux S."/>
            <person name="Paez-Espino D."/>
            <person name="Jungbluth S."/>
            <person name="Walsh D.A."/>
            <person name="Denef V.J."/>
            <person name="McMahon K.D."/>
            <person name="Konstantinidis K.T."/>
            <person name="Eloe-Fadrosh E.A."/>
            <person name="Kyrpides N.C."/>
            <person name="Woyke T."/>
        </authorList>
    </citation>
    <scope>NUCLEOTIDE SEQUENCE</scope>
    <source>
        <strain evidence="4">GVMAG-S-1041349-163</strain>
    </source>
</reference>
<dbReference type="InterPro" id="IPR036162">
    <property type="entry name" value="Resolvase-like_N_sf"/>
</dbReference>
<evidence type="ECO:0000313" key="4">
    <source>
        <dbReference type="EMBL" id="QHU07690.1"/>
    </source>
</evidence>
<dbReference type="SMART" id="SM00857">
    <property type="entry name" value="Resolvase"/>
    <property type="match status" value="1"/>
</dbReference>
<keyword evidence="1" id="KW-0238">DNA-binding</keyword>
<dbReference type="InterPro" id="IPR050639">
    <property type="entry name" value="SSR_resolvase"/>
</dbReference>
<dbReference type="PANTHER" id="PTHR30461">
    <property type="entry name" value="DNA-INVERTASE FROM LAMBDOID PROPHAGE"/>
    <property type="match status" value="1"/>
</dbReference>
<dbReference type="GO" id="GO:0000150">
    <property type="term" value="F:DNA strand exchange activity"/>
    <property type="evidence" value="ECO:0007669"/>
    <property type="project" value="InterPro"/>
</dbReference>
<dbReference type="InterPro" id="IPR006119">
    <property type="entry name" value="Resolv_N"/>
</dbReference>
<evidence type="ECO:0000256" key="2">
    <source>
        <dbReference type="ARBA" id="ARBA00023172"/>
    </source>
</evidence>
<dbReference type="CDD" id="cd00338">
    <property type="entry name" value="Ser_Recombinase"/>
    <property type="match status" value="1"/>
</dbReference>
<evidence type="ECO:0000256" key="1">
    <source>
        <dbReference type="ARBA" id="ARBA00023125"/>
    </source>
</evidence>
<protein>
    <recommendedName>
        <fullName evidence="3">Resolvase/invertase-type recombinase catalytic domain-containing protein</fullName>
    </recommendedName>
</protein>
<dbReference type="EMBL" id="MN740685">
    <property type="protein sequence ID" value="QHU07690.1"/>
    <property type="molecule type" value="Genomic_DNA"/>
</dbReference>
<name>A0A6C0JSL2_9ZZZZ</name>